<dbReference type="Gene3D" id="3.10.110.10">
    <property type="entry name" value="Ubiquitin Conjugating Enzyme"/>
    <property type="match status" value="2"/>
</dbReference>
<accession>A0AAF0J827</accession>
<dbReference type="InterPro" id="IPR009060">
    <property type="entry name" value="UBA-like_sf"/>
</dbReference>
<dbReference type="GO" id="GO:0005524">
    <property type="term" value="F:ATP binding"/>
    <property type="evidence" value="ECO:0007669"/>
    <property type="project" value="UniProtKB-KW"/>
</dbReference>
<dbReference type="AlphaFoldDB" id="A0AAF0J827"/>
<keyword evidence="1" id="KW-0547">Nucleotide-binding</keyword>
<protein>
    <submittedName>
        <fullName evidence="4">E2 ubiquitin-conjugating enzyme</fullName>
        <ecNumber evidence="4">2.3.2.23</ecNumber>
    </submittedName>
</protein>
<dbReference type="CDD" id="cd14311">
    <property type="entry name" value="UBA_II_E2_UBC1"/>
    <property type="match status" value="1"/>
</dbReference>
<dbReference type="GO" id="GO:0061631">
    <property type="term" value="F:ubiquitin conjugating enzyme activity"/>
    <property type="evidence" value="ECO:0007669"/>
    <property type="project" value="UniProtKB-EC"/>
</dbReference>
<dbReference type="SUPFAM" id="SSF46934">
    <property type="entry name" value="UBA-like"/>
    <property type="match status" value="1"/>
</dbReference>
<keyword evidence="2" id="KW-0067">ATP-binding</keyword>
<proteinExistence type="predicted"/>
<dbReference type="Gene3D" id="1.10.8.10">
    <property type="entry name" value="DNA helicase RuvA subunit, C-terminal domain"/>
    <property type="match status" value="1"/>
</dbReference>
<evidence type="ECO:0000259" key="3">
    <source>
        <dbReference type="PROSITE" id="PS50127"/>
    </source>
</evidence>
<dbReference type="EC" id="2.3.2.23" evidence="4"/>
<dbReference type="InterPro" id="IPR015368">
    <property type="entry name" value="UBA_C_fun"/>
</dbReference>
<keyword evidence="5" id="KW-1185">Reference proteome</keyword>
<dbReference type="InterPro" id="IPR000608">
    <property type="entry name" value="UBC"/>
</dbReference>
<dbReference type="SMART" id="SM00212">
    <property type="entry name" value="UBCc"/>
    <property type="match status" value="1"/>
</dbReference>
<dbReference type="Proteomes" id="UP001219933">
    <property type="component" value="Chromosome 4"/>
</dbReference>
<dbReference type="SUPFAM" id="SSF54495">
    <property type="entry name" value="UBC-like"/>
    <property type="match status" value="1"/>
</dbReference>
<dbReference type="EMBL" id="CP119880">
    <property type="protein sequence ID" value="WFD36344.1"/>
    <property type="molecule type" value="Genomic_DNA"/>
</dbReference>
<keyword evidence="4" id="KW-0808">Transferase</keyword>
<dbReference type="PROSITE" id="PS50127">
    <property type="entry name" value="UBC_2"/>
    <property type="match status" value="1"/>
</dbReference>
<sequence>MSSARLRRVNREIADCANDTQSDVQVEMVDESPFHLIGTFPGPPNSPYEDGVFKVDIAVPEDQWTPVYTLKSTLMSLRSLLCSPEPNDPQDAEVAKHYMTDQASYEETAREWTRTYAQANTNTAGARGTDAARLAGVSPELAAEYINMGFPEDAVLATLRRLNVRGANVQNISKDEVVNELLRSQS</sequence>
<gene>
    <name evidence="4" type="primary">ubc1</name>
    <name evidence="4" type="ORF">MCUN1_003223</name>
</gene>
<dbReference type="Pfam" id="PF09288">
    <property type="entry name" value="UBA_3"/>
    <property type="match status" value="1"/>
</dbReference>
<feature type="domain" description="UBC core" evidence="3">
    <location>
        <begin position="1"/>
        <end position="118"/>
    </location>
</feature>
<name>A0AAF0J827_9BASI</name>
<keyword evidence="4" id="KW-0012">Acyltransferase</keyword>
<evidence type="ECO:0000313" key="5">
    <source>
        <dbReference type="Proteomes" id="UP001219933"/>
    </source>
</evidence>
<organism evidence="4 5">
    <name type="scientific">Malassezia cuniculi</name>
    <dbReference type="NCBI Taxonomy" id="948313"/>
    <lineage>
        <taxon>Eukaryota</taxon>
        <taxon>Fungi</taxon>
        <taxon>Dikarya</taxon>
        <taxon>Basidiomycota</taxon>
        <taxon>Ustilaginomycotina</taxon>
        <taxon>Malasseziomycetes</taxon>
        <taxon>Malasseziales</taxon>
        <taxon>Malasseziaceae</taxon>
        <taxon>Malassezia</taxon>
    </lineage>
</organism>
<dbReference type="PANTHER" id="PTHR24068">
    <property type="entry name" value="UBIQUITIN-CONJUGATING ENZYME E2"/>
    <property type="match status" value="1"/>
</dbReference>
<dbReference type="Pfam" id="PF00179">
    <property type="entry name" value="UQ_con"/>
    <property type="match status" value="1"/>
</dbReference>
<evidence type="ECO:0000256" key="2">
    <source>
        <dbReference type="ARBA" id="ARBA00022840"/>
    </source>
</evidence>
<evidence type="ECO:0000256" key="1">
    <source>
        <dbReference type="ARBA" id="ARBA00022741"/>
    </source>
</evidence>
<reference evidence="4" key="1">
    <citation type="submission" date="2023-03" db="EMBL/GenBank/DDBJ databases">
        <title>Mating type loci evolution in Malassezia.</title>
        <authorList>
            <person name="Coelho M.A."/>
        </authorList>
    </citation>
    <scope>NUCLEOTIDE SEQUENCE</scope>
    <source>
        <strain evidence="4">CBS 11721</strain>
    </source>
</reference>
<dbReference type="InterPro" id="IPR016135">
    <property type="entry name" value="UBQ-conjugating_enzyme/RWD"/>
</dbReference>
<evidence type="ECO:0000313" key="4">
    <source>
        <dbReference type="EMBL" id="WFD36344.1"/>
    </source>
</evidence>